<comment type="similarity">
    <text evidence="2">Belongs to the MscS (TC 1.A.23) family.</text>
</comment>
<sequence>MNPYWAEIKTDDGMEGAVNKAVNFSDKLWDWFANVDMWTSVLFSGIRIIVLFLVTRIIIRVVSKLIDRSLARQEQSRMNMNPRRFATVAELMKNVTSVTCNFVMVLLILSEFNFHLGPLLAGAGVLGLAIGFGAQSLVKDVITGFFIILEDQFAVGDVIQTGTYKGTVELIGLRSTRIVNMNGETYILPNGMITSVTNYSFSNALAMVDMPVKNERKLEDTVSLIKSALTGMQERDGNIIAVPDVLGIQSMNTSEYVIRIVAQCVPNTRTEVERMILENIKQAMEFEDMQKQALAELAASDEKGGE</sequence>
<dbReference type="SUPFAM" id="SSF50182">
    <property type="entry name" value="Sm-like ribonucleoproteins"/>
    <property type="match status" value="1"/>
</dbReference>
<keyword evidence="11" id="KW-1185">Reference proteome</keyword>
<evidence type="ECO:0000256" key="1">
    <source>
        <dbReference type="ARBA" id="ARBA00004651"/>
    </source>
</evidence>
<protein>
    <submittedName>
        <fullName evidence="10">Mechanosensitive ion channel family protein</fullName>
    </submittedName>
</protein>
<keyword evidence="5 7" id="KW-1133">Transmembrane helix</keyword>
<dbReference type="Gene3D" id="3.30.70.100">
    <property type="match status" value="1"/>
</dbReference>
<feature type="transmembrane region" description="Helical" evidence="7">
    <location>
        <begin position="115"/>
        <end position="134"/>
    </location>
</feature>
<evidence type="ECO:0000313" key="10">
    <source>
        <dbReference type="EMBL" id="MEC0243872.1"/>
    </source>
</evidence>
<evidence type="ECO:0000259" key="9">
    <source>
        <dbReference type="Pfam" id="PF21088"/>
    </source>
</evidence>
<comment type="caution">
    <text evidence="10">The sequence shown here is derived from an EMBL/GenBank/DDBJ whole genome shotgun (WGS) entry which is preliminary data.</text>
</comment>
<dbReference type="Pfam" id="PF21088">
    <property type="entry name" value="MS_channel_1st"/>
    <property type="match status" value="1"/>
</dbReference>
<evidence type="ECO:0000256" key="5">
    <source>
        <dbReference type="ARBA" id="ARBA00022989"/>
    </source>
</evidence>
<dbReference type="SUPFAM" id="SSF82861">
    <property type="entry name" value="Mechanosensitive channel protein MscS (YggB), transmembrane region"/>
    <property type="match status" value="1"/>
</dbReference>
<dbReference type="InterPro" id="IPR023408">
    <property type="entry name" value="MscS_beta-dom_sf"/>
</dbReference>
<gene>
    <name evidence="10" type="ORF">P4H66_29100</name>
</gene>
<evidence type="ECO:0000256" key="7">
    <source>
        <dbReference type="SAM" id="Phobius"/>
    </source>
</evidence>
<dbReference type="InterPro" id="IPR045276">
    <property type="entry name" value="YbiO_bact"/>
</dbReference>
<keyword evidence="3" id="KW-1003">Cell membrane</keyword>
<dbReference type="InterPro" id="IPR049142">
    <property type="entry name" value="MS_channel_1st"/>
</dbReference>
<dbReference type="PANTHER" id="PTHR30460:SF0">
    <property type="entry name" value="MODERATE CONDUCTANCE MECHANOSENSITIVE CHANNEL YBIO"/>
    <property type="match status" value="1"/>
</dbReference>
<feature type="transmembrane region" description="Helical" evidence="7">
    <location>
        <begin position="37"/>
        <end position="59"/>
    </location>
</feature>
<dbReference type="Gene3D" id="2.30.30.60">
    <property type="match status" value="1"/>
</dbReference>
<dbReference type="InterPro" id="IPR006685">
    <property type="entry name" value="MscS_channel_2nd"/>
</dbReference>
<evidence type="ECO:0000313" key="11">
    <source>
        <dbReference type="Proteomes" id="UP001344632"/>
    </source>
</evidence>
<evidence type="ECO:0000256" key="6">
    <source>
        <dbReference type="ARBA" id="ARBA00023136"/>
    </source>
</evidence>
<dbReference type="InterPro" id="IPR011014">
    <property type="entry name" value="MscS_channel_TM-2"/>
</dbReference>
<evidence type="ECO:0000259" key="8">
    <source>
        <dbReference type="Pfam" id="PF00924"/>
    </source>
</evidence>
<dbReference type="InterPro" id="IPR010920">
    <property type="entry name" value="LSM_dom_sf"/>
</dbReference>
<dbReference type="EMBL" id="JARLKZ010000029">
    <property type="protein sequence ID" value="MEC0243872.1"/>
    <property type="molecule type" value="Genomic_DNA"/>
</dbReference>
<dbReference type="Gene3D" id="1.10.287.1260">
    <property type="match status" value="1"/>
</dbReference>
<reference evidence="10 11" key="1">
    <citation type="submission" date="2023-03" db="EMBL/GenBank/DDBJ databases">
        <title>Bacillus Genome Sequencing.</title>
        <authorList>
            <person name="Dunlap C."/>
        </authorList>
    </citation>
    <scope>NUCLEOTIDE SEQUENCE [LARGE SCALE GENOMIC DNA]</scope>
    <source>
        <strain evidence="10 11">BD-525</strain>
    </source>
</reference>
<evidence type="ECO:0000256" key="3">
    <source>
        <dbReference type="ARBA" id="ARBA00022475"/>
    </source>
</evidence>
<dbReference type="Pfam" id="PF00924">
    <property type="entry name" value="MS_channel_2nd"/>
    <property type="match status" value="1"/>
</dbReference>
<evidence type="ECO:0000256" key="2">
    <source>
        <dbReference type="ARBA" id="ARBA00008017"/>
    </source>
</evidence>
<comment type="subcellular location">
    <subcellularLocation>
        <location evidence="1">Cell membrane</location>
        <topology evidence="1">Multi-pass membrane protein</topology>
    </subcellularLocation>
</comment>
<dbReference type="RefSeq" id="WP_326091564.1">
    <property type="nucleotide sequence ID" value="NZ_JARLKZ010000029.1"/>
</dbReference>
<accession>A0ABU6GVW2</accession>
<feature type="domain" description="Mechanosensitive ion channel MscS" evidence="8">
    <location>
        <begin position="137"/>
        <end position="200"/>
    </location>
</feature>
<keyword evidence="4 7" id="KW-0812">Transmembrane</keyword>
<name>A0ABU6GVW2_9BACL</name>
<dbReference type="PANTHER" id="PTHR30460">
    <property type="entry name" value="MODERATE CONDUCTANCE MECHANOSENSITIVE CHANNEL YBIO"/>
    <property type="match status" value="1"/>
</dbReference>
<keyword evidence="6 7" id="KW-0472">Membrane</keyword>
<feature type="domain" description="Mechanosensitive ion channel transmembrane helices 2/3" evidence="9">
    <location>
        <begin position="94"/>
        <end position="135"/>
    </location>
</feature>
<evidence type="ECO:0000256" key="4">
    <source>
        <dbReference type="ARBA" id="ARBA00022692"/>
    </source>
</evidence>
<proteinExistence type="inferred from homology"/>
<organism evidence="10 11">
    <name type="scientific">Paenibacillus dokdonensis</name>
    <dbReference type="NCBI Taxonomy" id="2567944"/>
    <lineage>
        <taxon>Bacteria</taxon>
        <taxon>Bacillati</taxon>
        <taxon>Bacillota</taxon>
        <taxon>Bacilli</taxon>
        <taxon>Bacillales</taxon>
        <taxon>Paenibacillaceae</taxon>
        <taxon>Paenibacillus</taxon>
    </lineage>
</organism>
<feature type="transmembrane region" description="Helical" evidence="7">
    <location>
        <begin position="85"/>
        <end position="109"/>
    </location>
</feature>
<dbReference type="Proteomes" id="UP001344632">
    <property type="component" value="Unassembled WGS sequence"/>
</dbReference>